<keyword evidence="2" id="KW-0472">Membrane</keyword>
<proteinExistence type="predicted"/>
<feature type="region of interest" description="Disordered" evidence="1">
    <location>
        <begin position="52"/>
        <end position="127"/>
    </location>
</feature>
<gene>
    <name evidence="3" type="ORF">CHU93_09505</name>
</gene>
<name>A0A255YHN9_9SPHN</name>
<dbReference type="Gene3D" id="3.30.1150.10">
    <property type="match status" value="1"/>
</dbReference>
<comment type="caution">
    <text evidence="3">The sequence shown here is derived from an EMBL/GenBank/DDBJ whole genome shotgun (WGS) entry which is preliminary data.</text>
</comment>
<keyword evidence="4" id="KW-1185">Reference proteome</keyword>
<feature type="compositionally biased region" description="Low complexity" evidence="1">
    <location>
        <begin position="105"/>
        <end position="115"/>
    </location>
</feature>
<evidence type="ECO:0000256" key="2">
    <source>
        <dbReference type="SAM" id="Phobius"/>
    </source>
</evidence>
<feature type="transmembrane region" description="Helical" evidence="2">
    <location>
        <begin position="6"/>
        <end position="27"/>
    </location>
</feature>
<feature type="compositionally biased region" description="Low complexity" evidence="1">
    <location>
        <begin position="61"/>
        <end position="78"/>
    </location>
</feature>
<accession>A0A255YHN9</accession>
<evidence type="ECO:0000256" key="1">
    <source>
        <dbReference type="SAM" id="MobiDB-lite"/>
    </source>
</evidence>
<evidence type="ECO:0008006" key="5">
    <source>
        <dbReference type="Google" id="ProtNLM"/>
    </source>
</evidence>
<keyword evidence="2" id="KW-0812">Transmembrane</keyword>
<evidence type="ECO:0000313" key="4">
    <source>
        <dbReference type="Proteomes" id="UP000216991"/>
    </source>
</evidence>
<dbReference type="SUPFAM" id="SSF74653">
    <property type="entry name" value="TolA/TonB C-terminal domain"/>
    <property type="match status" value="1"/>
</dbReference>
<dbReference type="RefSeq" id="WP_094473844.1">
    <property type="nucleotide sequence ID" value="NZ_NOXT01000111.1"/>
</dbReference>
<sequence length="262" mass="27475">MTRQEGISIGAALVAHAALLAILSLAWQRQMQLMPSPDDAVAVELVTIADAPRVPEPPQPSIAAAPQEAAAAPAEAEPAPAPEPVKADAVPPPEPVKPKPEQKPKSTPTKAPPSALDTSSLASLIDKSLPKAPKKTLDTSKLAKDINAAAPAKAAIDPRAAATLAQSIRAQVAPCWNPPVGGRDVRRMTVVVSVQYGRDGRVIGLPVAGTPTGMTAANADYARAFAETARRAVLRCQPLKLPPDLYELWQSVEINFDPEEMT</sequence>
<evidence type="ECO:0000313" key="3">
    <source>
        <dbReference type="EMBL" id="OYQ28194.1"/>
    </source>
</evidence>
<dbReference type="AlphaFoldDB" id="A0A255YHN9"/>
<organism evidence="3 4">
    <name type="scientific">Sandarakinorhabdus cyanobacteriorum</name>
    <dbReference type="NCBI Taxonomy" id="1981098"/>
    <lineage>
        <taxon>Bacteria</taxon>
        <taxon>Pseudomonadati</taxon>
        <taxon>Pseudomonadota</taxon>
        <taxon>Alphaproteobacteria</taxon>
        <taxon>Sphingomonadales</taxon>
        <taxon>Sphingosinicellaceae</taxon>
        <taxon>Sandarakinorhabdus</taxon>
    </lineage>
</organism>
<dbReference type="OrthoDB" id="7161229at2"/>
<keyword evidence="2" id="KW-1133">Transmembrane helix</keyword>
<dbReference type="Proteomes" id="UP000216991">
    <property type="component" value="Unassembled WGS sequence"/>
</dbReference>
<protein>
    <recommendedName>
        <fullName evidence="5">Cell envelope biogenesis protein TolA</fullName>
    </recommendedName>
</protein>
<dbReference type="EMBL" id="NOXT01000111">
    <property type="protein sequence ID" value="OYQ28194.1"/>
    <property type="molecule type" value="Genomic_DNA"/>
</dbReference>
<reference evidence="3 4" key="1">
    <citation type="submission" date="2017-07" db="EMBL/GenBank/DDBJ databases">
        <title>Sandarakinorhabdus cyanobacteriorum sp. nov., a novel bacterium isolated from cyanobacterial aggregates in a eutrophic lake.</title>
        <authorList>
            <person name="Cai H."/>
        </authorList>
    </citation>
    <scope>NUCLEOTIDE SEQUENCE [LARGE SCALE GENOMIC DNA]</scope>
    <source>
        <strain evidence="3 4">TH057</strain>
    </source>
</reference>